<dbReference type="HOGENOM" id="CLU_2378329_0_0_1"/>
<evidence type="ECO:0000313" key="1">
    <source>
        <dbReference type="EMBL" id="KEQ85394.1"/>
    </source>
</evidence>
<name>A0A074XNY0_AURPU</name>
<protein>
    <submittedName>
        <fullName evidence="1">Uncharacterized protein</fullName>
    </submittedName>
</protein>
<sequence>MGRVRKKSVLYLLLHISTEGSGSFVMQHNHLCKSSRRLGPISLVKACRSRHILLLSDCNGPIYNSTGIFCRQYTVARDLDNVWTLMCIIRCSMSI</sequence>
<dbReference type="EMBL" id="KL584980">
    <property type="protein sequence ID" value="KEQ85394.1"/>
    <property type="molecule type" value="Genomic_DNA"/>
</dbReference>
<accession>A0A074XNY0</accession>
<gene>
    <name evidence="1" type="ORF">M438DRAFT_344728</name>
</gene>
<proteinExistence type="predicted"/>
<dbReference type="RefSeq" id="XP_029761581.1">
    <property type="nucleotide sequence ID" value="XM_029905289.1"/>
</dbReference>
<dbReference type="Proteomes" id="UP000030706">
    <property type="component" value="Unassembled WGS sequence"/>
</dbReference>
<keyword evidence="2" id="KW-1185">Reference proteome</keyword>
<reference evidence="1 2" key="1">
    <citation type="journal article" date="2014" name="BMC Genomics">
        <title>Genome sequencing of four Aureobasidium pullulans varieties: biotechnological potential, stress tolerance, and description of new species.</title>
        <authorList>
            <person name="Gostin Ar C."/>
            <person name="Ohm R.A."/>
            <person name="Kogej T."/>
            <person name="Sonjak S."/>
            <person name="Turk M."/>
            <person name="Zajc J."/>
            <person name="Zalar P."/>
            <person name="Grube M."/>
            <person name="Sun H."/>
            <person name="Han J."/>
            <person name="Sharma A."/>
            <person name="Chiniquy J."/>
            <person name="Ngan C.Y."/>
            <person name="Lipzen A."/>
            <person name="Barry K."/>
            <person name="Grigoriev I.V."/>
            <person name="Gunde-Cimerman N."/>
        </authorList>
    </citation>
    <scope>NUCLEOTIDE SEQUENCE [LARGE SCALE GENOMIC DNA]</scope>
    <source>
        <strain evidence="1 2">EXF-150</strain>
    </source>
</reference>
<organism evidence="1 2">
    <name type="scientific">Aureobasidium pullulans EXF-150</name>
    <dbReference type="NCBI Taxonomy" id="1043002"/>
    <lineage>
        <taxon>Eukaryota</taxon>
        <taxon>Fungi</taxon>
        <taxon>Dikarya</taxon>
        <taxon>Ascomycota</taxon>
        <taxon>Pezizomycotina</taxon>
        <taxon>Dothideomycetes</taxon>
        <taxon>Dothideomycetidae</taxon>
        <taxon>Dothideales</taxon>
        <taxon>Saccotheciaceae</taxon>
        <taxon>Aureobasidium</taxon>
    </lineage>
</organism>
<feature type="non-terminal residue" evidence="1">
    <location>
        <position position="95"/>
    </location>
</feature>
<evidence type="ECO:0000313" key="2">
    <source>
        <dbReference type="Proteomes" id="UP000030706"/>
    </source>
</evidence>
<dbReference type="GeneID" id="40747595"/>
<dbReference type="AlphaFoldDB" id="A0A074XNY0"/>